<gene>
    <name evidence="1" type="ORF">D7I44_07585</name>
</gene>
<accession>A0A387BL70</accession>
<sequence>MSSKTLNTAPFDRWAEEDCDLIHSIRYQLKSTGSVSAIIHVREAWHQLAEGQLACGVSLEIGTVDVYPDDDFEAQVNATPEELAEKFFGLAAEPVGDRIVTYRQDFDETAGRLEYDLLLRVKPLD</sequence>
<organism evidence="1 2">
    <name type="scientific">Gryllotalpicola protaetiae</name>
    <dbReference type="NCBI Taxonomy" id="2419771"/>
    <lineage>
        <taxon>Bacteria</taxon>
        <taxon>Bacillati</taxon>
        <taxon>Actinomycetota</taxon>
        <taxon>Actinomycetes</taxon>
        <taxon>Micrococcales</taxon>
        <taxon>Microbacteriaceae</taxon>
        <taxon>Gryllotalpicola</taxon>
    </lineage>
</organism>
<dbReference type="Proteomes" id="UP000275069">
    <property type="component" value="Chromosome"/>
</dbReference>
<evidence type="ECO:0000313" key="1">
    <source>
        <dbReference type="EMBL" id="AYG03408.1"/>
    </source>
</evidence>
<protein>
    <submittedName>
        <fullName evidence="1">Uncharacterized protein</fullName>
    </submittedName>
</protein>
<reference evidence="1 2" key="1">
    <citation type="submission" date="2018-09" db="EMBL/GenBank/DDBJ databases">
        <title>Genome sequencing of strain 2DFW10M-5.</title>
        <authorList>
            <person name="Heo J."/>
            <person name="Kim S.-J."/>
            <person name="Kwon S.-W."/>
        </authorList>
    </citation>
    <scope>NUCLEOTIDE SEQUENCE [LARGE SCALE GENOMIC DNA]</scope>
    <source>
        <strain evidence="1 2">2DFW10M-5</strain>
    </source>
</reference>
<dbReference type="EMBL" id="CP032624">
    <property type="protein sequence ID" value="AYG03408.1"/>
    <property type="molecule type" value="Genomic_DNA"/>
</dbReference>
<name>A0A387BL70_9MICO</name>
<keyword evidence="2" id="KW-1185">Reference proteome</keyword>
<dbReference type="KEGG" id="gry:D7I44_07585"/>
<dbReference type="AlphaFoldDB" id="A0A387BL70"/>
<dbReference type="RefSeq" id="WP_120788940.1">
    <property type="nucleotide sequence ID" value="NZ_CP032624.1"/>
</dbReference>
<evidence type="ECO:0000313" key="2">
    <source>
        <dbReference type="Proteomes" id="UP000275069"/>
    </source>
</evidence>
<proteinExistence type="predicted"/>